<evidence type="ECO:0000259" key="1">
    <source>
        <dbReference type="PROSITE" id="PS51502"/>
    </source>
</evidence>
<evidence type="ECO:0000313" key="3">
    <source>
        <dbReference type="Proteomes" id="UP000257080"/>
    </source>
</evidence>
<dbReference type="InterPro" id="IPR013097">
    <property type="entry name" value="Dabb"/>
</dbReference>
<dbReference type="AlphaFoldDB" id="A0A3E0WGP6"/>
<dbReference type="PANTHER" id="PTHR37832">
    <property type="entry name" value="BLL2683 PROTEIN"/>
    <property type="match status" value="1"/>
</dbReference>
<dbReference type="InterPro" id="IPR011008">
    <property type="entry name" value="Dimeric_a/b-barrel"/>
</dbReference>
<accession>A0A3E0WGP6</accession>
<dbReference type="OrthoDB" id="6637496at2"/>
<sequence>MIRHIVTFTLAATSPEERREHADFVASQLTSLVGLVPEVLSLEVVHDVEQTAGNAHVALIADYDDQAALDRYQANPDHVRVSTSIKPLFSGRAAIDFEV</sequence>
<organism evidence="2 3">
    <name type="scientific">Subtercola boreus</name>
    <dbReference type="NCBI Taxonomy" id="120213"/>
    <lineage>
        <taxon>Bacteria</taxon>
        <taxon>Bacillati</taxon>
        <taxon>Actinomycetota</taxon>
        <taxon>Actinomycetes</taxon>
        <taxon>Micrococcales</taxon>
        <taxon>Microbacteriaceae</taxon>
        <taxon>Subtercola</taxon>
    </lineage>
</organism>
<proteinExistence type="predicted"/>
<dbReference type="RefSeq" id="WP_116417240.1">
    <property type="nucleotide sequence ID" value="NZ_NBXC01000002.1"/>
</dbReference>
<dbReference type="PANTHER" id="PTHR37832:SF1">
    <property type="entry name" value="STRESS-RESPONSE A_B BARREL DOMAIN-CONTAINING PROTEIN"/>
    <property type="match status" value="1"/>
</dbReference>
<protein>
    <recommendedName>
        <fullName evidence="1">Stress-response A/B barrel domain-containing protein</fullName>
    </recommendedName>
</protein>
<dbReference type="Proteomes" id="UP000257080">
    <property type="component" value="Unassembled WGS sequence"/>
</dbReference>
<dbReference type="SMART" id="SM00886">
    <property type="entry name" value="Dabb"/>
    <property type="match status" value="1"/>
</dbReference>
<comment type="caution">
    <text evidence="2">The sequence shown here is derived from an EMBL/GenBank/DDBJ whole genome shotgun (WGS) entry which is preliminary data.</text>
</comment>
<dbReference type="Gene3D" id="3.30.70.100">
    <property type="match status" value="1"/>
</dbReference>
<dbReference type="SUPFAM" id="SSF54909">
    <property type="entry name" value="Dimeric alpha+beta barrel"/>
    <property type="match status" value="1"/>
</dbReference>
<evidence type="ECO:0000313" key="2">
    <source>
        <dbReference type="EMBL" id="RFA29731.1"/>
    </source>
</evidence>
<feature type="domain" description="Stress-response A/B barrel" evidence="1">
    <location>
        <begin position="2"/>
        <end position="97"/>
    </location>
</feature>
<reference evidence="2 3" key="1">
    <citation type="submission" date="2017-04" db="EMBL/GenBank/DDBJ databases">
        <title>Comparative genome analysis of Subtercola boreus.</title>
        <authorList>
            <person name="Cho Y.-J."/>
            <person name="Cho A."/>
            <person name="Kim O.-S."/>
            <person name="Lee J.-I."/>
        </authorList>
    </citation>
    <scope>NUCLEOTIDE SEQUENCE [LARGE SCALE GENOMIC DNA]</scope>
    <source>
        <strain evidence="2 3">P28004</strain>
    </source>
</reference>
<name>A0A3E0WGP6_9MICO</name>
<dbReference type="Pfam" id="PF07876">
    <property type="entry name" value="Dabb"/>
    <property type="match status" value="1"/>
</dbReference>
<dbReference type="EMBL" id="NBXE01000002">
    <property type="protein sequence ID" value="RFA29731.1"/>
    <property type="molecule type" value="Genomic_DNA"/>
</dbReference>
<dbReference type="PROSITE" id="PS51502">
    <property type="entry name" value="S_R_A_B_BARREL"/>
    <property type="match status" value="1"/>
</dbReference>
<gene>
    <name evidence="2" type="ORF">B7R25_01825</name>
</gene>